<protein>
    <submittedName>
        <fullName evidence="1">Uncharacterized protein</fullName>
    </submittedName>
</protein>
<dbReference type="AlphaFoldDB" id="A0AA88LC85"/>
<reference evidence="1" key="1">
    <citation type="submission" date="2023-07" db="EMBL/GenBank/DDBJ databases">
        <title>Chromosome-level genome assembly of Artemia franciscana.</title>
        <authorList>
            <person name="Jo E."/>
        </authorList>
    </citation>
    <scope>NUCLEOTIDE SEQUENCE</scope>
    <source>
        <tissue evidence="1">Whole body</tissue>
    </source>
</reference>
<sequence length="137" mass="15262">MTDKIDMVADKVDLNVYCMKIIHALRVTDSAAVPQLKVRIGTEVPRWKENPLLAQLCHSSKSWYKMWMDIGKPRFGAVNTLRIYLKKKFANCLQKHNATILDENGNTLKSDPNAVGISLKGKTEVIAAVPASGPQKN</sequence>
<proteinExistence type="predicted"/>
<gene>
    <name evidence="1" type="ORF">QYM36_000502</name>
</gene>
<comment type="caution">
    <text evidence="1">The sequence shown here is derived from an EMBL/GenBank/DDBJ whole genome shotgun (WGS) entry which is preliminary data.</text>
</comment>
<evidence type="ECO:0000313" key="1">
    <source>
        <dbReference type="EMBL" id="KAK2726058.1"/>
    </source>
</evidence>
<dbReference type="Proteomes" id="UP001187531">
    <property type="component" value="Unassembled WGS sequence"/>
</dbReference>
<name>A0AA88LC85_ARTSF</name>
<feature type="non-terminal residue" evidence="1">
    <location>
        <position position="1"/>
    </location>
</feature>
<accession>A0AA88LC85</accession>
<organism evidence="1 2">
    <name type="scientific">Artemia franciscana</name>
    <name type="common">Brine shrimp</name>
    <name type="synonym">Artemia sanfranciscana</name>
    <dbReference type="NCBI Taxonomy" id="6661"/>
    <lineage>
        <taxon>Eukaryota</taxon>
        <taxon>Metazoa</taxon>
        <taxon>Ecdysozoa</taxon>
        <taxon>Arthropoda</taxon>
        <taxon>Crustacea</taxon>
        <taxon>Branchiopoda</taxon>
        <taxon>Anostraca</taxon>
        <taxon>Artemiidae</taxon>
        <taxon>Artemia</taxon>
    </lineage>
</organism>
<dbReference type="EMBL" id="JAVRJZ010000002">
    <property type="protein sequence ID" value="KAK2726058.1"/>
    <property type="molecule type" value="Genomic_DNA"/>
</dbReference>
<keyword evidence="2" id="KW-1185">Reference proteome</keyword>
<evidence type="ECO:0000313" key="2">
    <source>
        <dbReference type="Proteomes" id="UP001187531"/>
    </source>
</evidence>